<dbReference type="AlphaFoldDB" id="A0A0F9QRT3"/>
<accession>A0A0F9QRT3</accession>
<comment type="caution">
    <text evidence="1">The sequence shown here is derived from an EMBL/GenBank/DDBJ whole genome shotgun (WGS) entry which is preliminary data.</text>
</comment>
<name>A0A0F9QRT3_9ZZZZ</name>
<evidence type="ECO:0000313" key="1">
    <source>
        <dbReference type="EMBL" id="KKN46950.1"/>
    </source>
</evidence>
<sequence>MPDFNNFVYFVLVRNGNASYSFTGYSDIETGEVKVINFGKKDPKTGNDLPHRFRFDRAHRSMRWNKNHKDIHGNSVVDFLRNFPECGGSPGGVYTEVDGEPFQSNMMFKEMNESKDAEIALDAKRLKNKAETTALKLKGEELSDMAVLCGMLSKDEGMQLHRVVEYAGASPEKWLEMYDQPERTVKALLQKAVAAGVVDNSRGTLYVWENITIGANESLAISKLMEDSSIREAIEQNLTVLGA</sequence>
<protein>
    <submittedName>
        <fullName evidence="1">Uncharacterized protein</fullName>
    </submittedName>
</protein>
<proteinExistence type="predicted"/>
<gene>
    <name evidence="1" type="ORF">LCGC14_0667740</name>
</gene>
<reference evidence="1" key="1">
    <citation type="journal article" date="2015" name="Nature">
        <title>Complex archaea that bridge the gap between prokaryotes and eukaryotes.</title>
        <authorList>
            <person name="Spang A."/>
            <person name="Saw J.H."/>
            <person name="Jorgensen S.L."/>
            <person name="Zaremba-Niedzwiedzka K."/>
            <person name="Martijn J."/>
            <person name="Lind A.E."/>
            <person name="van Eijk R."/>
            <person name="Schleper C."/>
            <person name="Guy L."/>
            <person name="Ettema T.J."/>
        </authorList>
    </citation>
    <scope>NUCLEOTIDE SEQUENCE</scope>
</reference>
<dbReference type="EMBL" id="LAZR01001303">
    <property type="protein sequence ID" value="KKN46950.1"/>
    <property type="molecule type" value="Genomic_DNA"/>
</dbReference>
<organism evidence="1">
    <name type="scientific">marine sediment metagenome</name>
    <dbReference type="NCBI Taxonomy" id="412755"/>
    <lineage>
        <taxon>unclassified sequences</taxon>
        <taxon>metagenomes</taxon>
        <taxon>ecological metagenomes</taxon>
    </lineage>
</organism>